<protein>
    <submittedName>
        <fullName evidence="1">Uncharacterized protein</fullName>
    </submittedName>
</protein>
<name>A0A8J2SBZ4_9STRA</name>
<organism evidence="1 2">
    <name type="scientific">Pelagomonas calceolata</name>
    <dbReference type="NCBI Taxonomy" id="35677"/>
    <lineage>
        <taxon>Eukaryota</taxon>
        <taxon>Sar</taxon>
        <taxon>Stramenopiles</taxon>
        <taxon>Ochrophyta</taxon>
        <taxon>Pelagophyceae</taxon>
        <taxon>Pelagomonadales</taxon>
        <taxon>Pelagomonadaceae</taxon>
        <taxon>Pelagomonas</taxon>
    </lineage>
</organism>
<comment type="caution">
    <text evidence="1">The sequence shown here is derived from an EMBL/GenBank/DDBJ whole genome shotgun (WGS) entry which is preliminary data.</text>
</comment>
<accession>A0A8J2SBZ4</accession>
<evidence type="ECO:0000313" key="2">
    <source>
        <dbReference type="Proteomes" id="UP000789595"/>
    </source>
</evidence>
<proteinExistence type="predicted"/>
<dbReference type="AlphaFoldDB" id="A0A8J2SBZ4"/>
<reference evidence="1" key="1">
    <citation type="submission" date="2021-11" db="EMBL/GenBank/DDBJ databases">
        <authorList>
            <consortium name="Genoscope - CEA"/>
            <person name="William W."/>
        </authorList>
    </citation>
    <scope>NUCLEOTIDE SEQUENCE</scope>
</reference>
<evidence type="ECO:0000313" key="1">
    <source>
        <dbReference type="EMBL" id="CAH0364829.1"/>
    </source>
</evidence>
<dbReference type="EMBL" id="CAKKNE010000001">
    <property type="protein sequence ID" value="CAH0364829.1"/>
    <property type="molecule type" value="Genomic_DNA"/>
</dbReference>
<keyword evidence="2" id="KW-1185">Reference proteome</keyword>
<sequence>MPRQSLTALLPLASAILHTQTPPQSFHALPRDHLYRAFDGLIVDASPRGPLHDGDASNEKAMWLLDAFEASGKPVALAVDGVCDEAIEHQTLTRIGVCDPYEPFVSLRERLWPRTREERRRAARARAPAVVGPMAAAALGRAVVDDYMRNDASYVSDALREHLHRVFARVGRRCCGLAAGAGDHAALLDVLRARPVAFREAARDEQGVEASCLIATGGDLVWDTQGGNDGFVSLSEFEQLRGEDAVDAFLETELSALVRQGVPLLAFDGEHRQLERRGVAHTAAVYRALGGDAEEVGFLGDDALLLRCAVDELVRRGARAERILVLSAKDRPCRAAESYGMATAFLGGGEGDYVGLDEAWDPAL</sequence>
<dbReference type="Proteomes" id="UP000789595">
    <property type="component" value="Unassembled WGS sequence"/>
</dbReference>
<gene>
    <name evidence="1" type="ORF">PECAL_1P12140</name>
</gene>